<evidence type="ECO:0000256" key="4">
    <source>
        <dbReference type="ARBA" id="ARBA00022989"/>
    </source>
</evidence>
<dbReference type="STRING" id="1184251.TCELL_0810"/>
<keyword evidence="4 6" id="KW-1133">Transmembrane helix</keyword>
<keyword evidence="3 6" id="KW-0812">Transmembrane</keyword>
<organism evidence="7 8">
    <name type="scientific">Thermogladius calderae (strain DSM 22663 / VKM B-2946 / 1633)</name>
    <dbReference type="NCBI Taxonomy" id="1184251"/>
    <lineage>
        <taxon>Archaea</taxon>
        <taxon>Thermoproteota</taxon>
        <taxon>Thermoprotei</taxon>
        <taxon>Desulfurococcales</taxon>
        <taxon>Desulfurococcaceae</taxon>
        <taxon>Thermogladius</taxon>
    </lineage>
</organism>
<feature type="transmembrane region" description="Helical" evidence="6">
    <location>
        <begin position="36"/>
        <end position="57"/>
    </location>
</feature>
<sequence length="330" mass="35387">MVGFLTTLTTYIGIYLVLSLTLTLEVSSGITNFGKVAFYGLGAYTGALIGTYLPLVISGSRASPFDVNGIQLLYTISKSNPVLDLSVFLLSLAAGFAVSALFGLLLTYPIHRVGSALVGFTLLSTSEVLRLFYLNTEPLGESKGFMGIPNPFAWLPQARVAEALYLTVVWCFVGLTYFTVSRIMNSPLGRILKGIRDDELVALYAGWSTPLVKSKVLALTSGLTGVAGVLWAYYFTSINPNMFTPSLTFNIWAMVILGGIDSIVGGVLGTVLLASVDYATRFVIPFIGTTLVTPDYLRWIIVGLVMLVVLLKKPEGLAPRRGGVSTPRGG</sequence>
<keyword evidence="2" id="KW-1003">Cell membrane</keyword>
<feature type="transmembrane region" description="Helical" evidence="6">
    <location>
        <begin position="216"/>
        <end position="235"/>
    </location>
</feature>
<reference evidence="7 8" key="1">
    <citation type="journal article" date="2012" name="J. Bacteriol.">
        <title>Complete genome sequence of the hyperthermophilic cellulolytic Crenarchaeon 'Thermogladius cellulolyticus' 1633.</title>
        <authorList>
            <person name="Mardanov A.V."/>
            <person name="Kochetkova T.V."/>
            <person name="Beletsky A.V."/>
            <person name="Bonch-Osmolovskaya E.A."/>
            <person name="Ravin N.V."/>
            <person name="Skryabin K.G."/>
        </authorList>
    </citation>
    <scope>NUCLEOTIDE SEQUENCE [LARGE SCALE GENOMIC DNA]</scope>
    <source>
        <strain evidence="8">DSM 22663 / VKM B-2946 / 1633</strain>
    </source>
</reference>
<feature type="transmembrane region" description="Helical" evidence="6">
    <location>
        <begin position="296"/>
        <end position="311"/>
    </location>
</feature>
<dbReference type="Proteomes" id="UP000005270">
    <property type="component" value="Chromosome"/>
</dbReference>
<proteinExistence type="predicted"/>
<dbReference type="AlphaFoldDB" id="I3TEP6"/>
<dbReference type="eggNOG" id="arCOG01273">
    <property type="taxonomic scope" value="Archaea"/>
</dbReference>
<feature type="transmembrane region" description="Helical" evidence="6">
    <location>
        <begin position="163"/>
        <end position="180"/>
    </location>
</feature>
<feature type="transmembrane region" description="Helical" evidence="6">
    <location>
        <begin position="247"/>
        <end position="276"/>
    </location>
</feature>
<feature type="transmembrane region" description="Helical" evidence="6">
    <location>
        <begin position="6"/>
        <end position="24"/>
    </location>
</feature>
<gene>
    <name evidence="7" type="ordered locus">TCELL_0810</name>
</gene>
<dbReference type="CDD" id="cd06581">
    <property type="entry name" value="TM_PBP1_LivM_like"/>
    <property type="match status" value="1"/>
</dbReference>
<evidence type="ECO:0000313" key="8">
    <source>
        <dbReference type="Proteomes" id="UP000005270"/>
    </source>
</evidence>
<protein>
    <submittedName>
        <fullName evidence="7">Inner-membrane translocator</fullName>
    </submittedName>
</protein>
<dbReference type="InterPro" id="IPR001851">
    <property type="entry name" value="ABC_transp_permease"/>
</dbReference>
<evidence type="ECO:0000256" key="5">
    <source>
        <dbReference type="ARBA" id="ARBA00023136"/>
    </source>
</evidence>
<accession>I3TEP6</accession>
<dbReference type="PANTHER" id="PTHR30482:SF1">
    <property type="entry name" value="BRANCHED-CHAIN AMINO ACID TRANSPORT PERMEASE PROTEIN LIVM-RELATED"/>
    <property type="match status" value="1"/>
</dbReference>
<name>I3TEP6_THEC1</name>
<comment type="subcellular location">
    <subcellularLocation>
        <location evidence="1">Cell membrane</location>
        <topology evidence="1">Multi-pass membrane protein</topology>
    </subcellularLocation>
</comment>
<dbReference type="GO" id="GO:0015658">
    <property type="term" value="F:branched-chain amino acid transmembrane transporter activity"/>
    <property type="evidence" value="ECO:0007669"/>
    <property type="project" value="InterPro"/>
</dbReference>
<feature type="transmembrane region" description="Helical" evidence="6">
    <location>
        <begin position="87"/>
        <end position="108"/>
    </location>
</feature>
<dbReference type="InterPro" id="IPR043428">
    <property type="entry name" value="LivM-like"/>
</dbReference>
<dbReference type="GO" id="GO:0005886">
    <property type="term" value="C:plasma membrane"/>
    <property type="evidence" value="ECO:0007669"/>
    <property type="project" value="UniProtKB-SubCell"/>
</dbReference>
<dbReference type="KEGG" id="thg:TCELL_0810"/>
<dbReference type="GeneID" id="13013127"/>
<evidence type="ECO:0000256" key="3">
    <source>
        <dbReference type="ARBA" id="ARBA00022692"/>
    </source>
</evidence>
<keyword evidence="8" id="KW-1185">Reference proteome</keyword>
<dbReference type="Pfam" id="PF02653">
    <property type="entry name" value="BPD_transp_2"/>
    <property type="match status" value="1"/>
</dbReference>
<dbReference type="RefSeq" id="WP_014737484.1">
    <property type="nucleotide sequence ID" value="NC_017954.1"/>
</dbReference>
<dbReference type="FunCoup" id="I3TEP6">
    <property type="interactions" value="30"/>
</dbReference>
<dbReference type="HOGENOM" id="CLU_031365_1_0_2"/>
<evidence type="ECO:0000256" key="1">
    <source>
        <dbReference type="ARBA" id="ARBA00004651"/>
    </source>
</evidence>
<keyword evidence="5 6" id="KW-0472">Membrane</keyword>
<evidence type="ECO:0000313" key="7">
    <source>
        <dbReference type="EMBL" id="AFK51234.1"/>
    </source>
</evidence>
<dbReference type="EMBL" id="CP003531">
    <property type="protein sequence ID" value="AFK51234.1"/>
    <property type="molecule type" value="Genomic_DNA"/>
</dbReference>
<dbReference type="InParanoid" id="I3TEP6"/>
<evidence type="ECO:0000256" key="2">
    <source>
        <dbReference type="ARBA" id="ARBA00022475"/>
    </source>
</evidence>
<dbReference type="PANTHER" id="PTHR30482">
    <property type="entry name" value="HIGH-AFFINITY BRANCHED-CHAIN AMINO ACID TRANSPORT SYSTEM PERMEASE"/>
    <property type="match status" value="1"/>
</dbReference>
<evidence type="ECO:0000256" key="6">
    <source>
        <dbReference type="SAM" id="Phobius"/>
    </source>
</evidence>